<dbReference type="SUPFAM" id="SSF46767">
    <property type="entry name" value="Methylated DNA-protein cysteine methyltransferase, C-terminal domain"/>
    <property type="match status" value="1"/>
</dbReference>
<dbReference type="InterPro" id="IPR008332">
    <property type="entry name" value="MethylG_MeTrfase_N"/>
</dbReference>
<dbReference type="HAMAP" id="MF_00772">
    <property type="entry name" value="OGT"/>
    <property type="match status" value="1"/>
</dbReference>
<evidence type="ECO:0000256" key="7">
    <source>
        <dbReference type="ARBA" id="ARBA00049348"/>
    </source>
</evidence>
<dbReference type="RefSeq" id="WP_390248915.1">
    <property type="nucleotide sequence ID" value="NZ_JBHSDT010000002.1"/>
</dbReference>
<accession>A0ABV8WSK4</accession>
<dbReference type="EMBL" id="JBHSDT010000002">
    <property type="protein sequence ID" value="MFC4401888.1"/>
    <property type="molecule type" value="Genomic_DNA"/>
</dbReference>
<keyword evidence="2 8" id="KW-0963">Cytoplasm</keyword>
<evidence type="ECO:0000256" key="2">
    <source>
        <dbReference type="ARBA" id="ARBA00022490"/>
    </source>
</evidence>
<evidence type="ECO:0000256" key="3">
    <source>
        <dbReference type="ARBA" id="ARBA00022603"/>
    </source>
</evidence>
<dbReference type="InterPro" id="IPR036217">
    <property type="entry name" value="MethylDNA_cys_MeTrfase_DNAb"/>
</dbReference>
<protein>
    <recommendedName>
        <fullName evidence="8">Methylated-DNA--protein-cysteine methyltransferase</fullName>
        <ecNumber evidence="8">2.1.1.63</ecNumber>
    </recommendedName>
    <alternativeName>
        <fullName evidence="8">6-O-methylguanine-DNA methyltransferase</fullName>
        <shortName evidence="8">MGMT</shortName>
    </alternativeName>
    <alternativeName>
        <fullName evidence="8">O-6-methylguanine-DNA-alkyltransferase</fullName>
    </alternativeName>
</protein>
<dbReference type="GO" id="GO:0032259">
    <property type="term" value="P:methylation"/>
    <property type="evidence" value="ECO:0007669"/>
    <property type="project" value="UniProtKB-KW"/>
</dbReference>
<feature type="active site" description="Nucleophile; methyl group acceptor" evidence="8">
    <location>
        <position position="139"/>
    </location>
</feature>
<comment type="catalytic activity">
    <reaction evidence="7 8">
        <text>a 6-O-methyl-2'-deoxyguanosine in DNA + L-cysteinyl-[protein] = S-methyl-L-cysteinyl-[protein] + a 2'-deoxyguanosine in DNA</text>
        <dbReference type="Rhea" id="RHEA:24000"/>
        <dbReference type="Rhea" id="RHEA-COMP:10131"/>
        <dbReference type="Rhea" id="RHEA-COMP:10132"/>
        <dbReference type="Rhea" id="RHEA-COMP:11367"/>
        <dbReference type="Rhea" id="RHEA-COMP:11368"/>
        <dbReference type="ChEBI" id="CHEBI:29950"/>
        <dbReference type="ChEBI" id="CHEBI:82612"/>
        <dbReference type="ChEBI" id="CHEBI:85445"/>
        <dbReference type="ChEBI" id="CHEBI:85448"/>
        <dbReference type="EC" id="2.1.1.63"/>
    </reaction>
</comment>
<dbReference type="Pfam" id="PF02870">
    <property type="entry name" value="Methyltransf_1N"/>
    <property type="match status" value="1"/>
</dbReference>
<evidence type="ECO:0000256" key="6">
    <source>
        <dbReference type="ARBA" id="ARBA00023204"/>
    </source>
</evidence>
<evidence type="ECO:0000256" key="4">
    <source>
        <dbReference type="ARBA" id="ARBA00022679"/>
    </source>
</evidence>
<evidence type="ECO:0000256" key="1">
    <source>
        <dbReference type="ARBA" id="ARBA00001286"/>
    </source>
</evidence>
<comment type="similarity">
    <text evidence="8">Belongs to the MGMT family.</text>
</comment>
<proteinExistence type="inferred from homology"/>
<dbReference type="InterPro" id="IPR036388">
    <property type="entry name" value="WH-like_DNA-bd_sf"/>
</dbReference>
<keyword evidence="4 8" id="KW-0808">Transferase</keyword>
<dbReference type="InterPro" id="IPR014048">
    <property type="entry name" value="MethylDNA_cys_MeTrfase_DNA-bd"/>
</dbReference>
<comment type="miscellaneous">
    <text evidence="8">This enzyme catalyzes only one turnover and therefore is not strictly catalytic. According to one definition, an enzyme is a biocatalyst that acts repeatedly and over many reaction cycles.</text>
</comment>
<feature type="domain" description="Methylated-DNA-[protein]-cysteine S-methyltransferase DNA binding" evidence="9">
    <location>
        <begin position="88"/>
        <end position="167"/>
    </location>
</feature>
<evidence type="ECO:0000259" key="9">
    <source>
        <dbReference type="Pfam" id="PF01035"/>
    </source>
</evidence>
<keyword evidence="6 8" id="KW-0234">DNA repair</keyword>
<dbReference type="Proteomes" id="UP001595882">
    <property type="component" value="Unassembled WGS sequence"/>
</dbReference>
<dbReference type="PANTHER" id="PTHR10815:SF13">
    <property type="entry name" value="METHYLATED-DNA--PROTEIN-CYSTEINE METHYLTRANSFERASE"/>
    <property type="match status" value="1"/>
</dbReference>
<dbReference type="PANTHER" id="PTHR10815">
    <property type="entry name" value="METHYLATED-DNA--PROTEIN-CYSTEINE METHYLTRANSFERASE"/>
    <property type="match status" value="1"/>
</dbReference>
<keyword evidence="5 8" id="KW-0227">DNA damage</keyword>
<evidence type="ECO:0000313" key="11">
    <source>
        <dbReference type="EMBL" id="MFC4401888.1"/>
    </source>
</evidence>
<keyword evidence="12" id="KW-1185">Reference proteome</keyword>
<dbReference type="EC" id="2.1.1.63" evidence="8"/>
<keyword evidence="3 8" id="KW-0489">Methyltransferase</keyword>
<dbReference type="Gene3D" id="3.30.160.70">
    <property type="entry name" value="Methylated DNA-protein cysteine methyltransferase domain"/>
    <property type="match status" value="1"/>
</dbReference>
<dbReference type="CDD" id="cd06445">
    <property type="entry name" value="ATase"/>
    <property type="match status" value="1"/>
</dbReference>
<organism evidence="11 12">
    <name type="scientific">Gracilibacillus xinjiangensis</name>
    <dbReference type="NCBI Taxonomy" id="1193282"/>
    <lineage>
        <taxon>Bacteria</taxon>
        <taxon>Bacillati</taxon>
        <taxon>Bacillota</taxon>
        <taxon>Bacilli</taxon>
        <taxon>Bacillales</taxon>
        <taxon>Bacillaceae</taxon>
        <taxon>Gracilibacillus</taxon>
    </lineage>
</organism>
<comment type="caution">
    <text evidence="11">The sequence shown here is derived from an EMBL/GenBank/DDBJ whole genome shotgun (WGS) entry which is preliminary data.</text>
</comment>
<reference evidence="12" key="1">
    <citation type="journal article" date="2019" name="Int. J. Syst. Evol. Microbiol.">
        <title>The Global Catalogue of Microorganisms (GCM) 10K type strain sequencing project: providing services to taxonomists for standard genome sequencing and annotation.</title>
        <authorList>
            <consortium name="The Broad Institute Genomics Platform"/>
            <consortium name="The Broad Institute Genome Sequencing Center for Infectious Disease"/>
            <person name="Wu L."/>
            <person name="Ma J."/>
        </authorList>
    </citation>
    <scope>NUCLEOTIDE SEQUENCE [LARGE SCALE GENOMIC DNA]</scope>
    <source>
        <strain evidence="12">CCUG 37865</strain>
    </source>
</reference>
<evidence type="ECO:0000256" key="5">
    <source>
        <dbReference type="ARBA" id="ARBA00022763"/>
    </source>
</evidence>
<dbReference type="InterPro" id="IPR001497">
    <property type="entry name" value="MethylDNA_cys_MeTrfase_AS"/>
</dbReference>
<dbReference type="Gene3D" id="1.10.10.10">
    <property type="entry name" value="Winged helix-like DNA-binding domain superfamily/Winged helix DNA-binding domain"/>
    <property type="match status" value="1"/>
</dbReference>
<sequence>MDKLYYTEMVSPIGMLTLVGDHDTILAMEFGEFEKNQEKLLKWCKKYNLPTLLEYDSNILKDVQHQLSEYFRGDRSQFSIKYKLFGTEFQKKVWNALISVPYGETWSYKQLAEKIDSPKALRAVGGANNKNPVSIIIPCHRVIGANGRLVGYGGGIEKKTYLLELEKGKGLGFR</sequence>
<comment type="catalytic activity">
    <reaction evidence="1 8">
        <text>a 4-O-methyl-thymidine in DNA + L-cysteinyl-[protein] = a thymidine in DNA + S-methyl-L-cysteinyl-[protein]</text>
        <dbReference type="Rhea" id="RHEA:53428"/>
        <dbReference type="Rhea" id="RHEA-COMP:10131"/>
        <dbReference type="Rhea" id="RHEA-COMP:10132"/>
        <dbReference type="Rhea" id="RHEA-COMP:13555"/>
        <dbReference type="Rhea" id="RHEA-COMP:13556"/>
        <dbReference type="ChEBI" id="CHEBI:29950"/>
        <dbReference type="ChEBI" id="CHEBI:82612"/>
        <dbReference type="ChEBI" id="CHEBI:137386"/>
        <dbReference type="ChEBI" id="CHEBI:137387"/>
        <dbReference type="EC" id="2.1.1.63"/>
    </reaction>
</comment>
<evidence type="ECO:0000256" key="8">
    <source>
        <dbReference type="HAMAP-Rule" id="MF_00772"/>
    </source>
</evidence>
<comment type="subcellular location">
    <subcellularLocation>
        <location evidence="8">Cytoplasm</location>
    </subcellularLocation>
</comment>
<dbReference type="SUPFAM" id="SSF53155">
    <property type="entry name" value="Methylated DNA-protein cysteine methyltransferase domain"/>
    <property type="match status" value="1"/>
</dbReference>
<gene>
    <name evidence="11" type="ORF">ACFOY7_02095</name>
</gene>
<dbReference type="GO" id="GO:0003908">
    <property type="term" value="F:methylated-DNA-[protein]-cysteine S-methyltransferase activity"/>
    <property type="evidence" value="ECO:0007669"/>
    <property type="project" value="UniProtKB-EC"/>
</dbReference>
<dbReference type="Pfam" id="PF01035">
    <property type="entry name" value="DNA_binding_1"/>
    <property type="match status" value="1"/>
</dbReference>
<name>A0ABV8WSK4_9BACI</name>
<dbReference type="InterPro" id="IPR023546">
    <property type="entry name" value="MGMT"/>
</dbReference>
<comment type="function">
    <text evidence="8">Involved in the cellular defense against the biological effects of O6-methylguanine (O6-MeG) and O4-methylthymine (O4-MeT) in DNA. Repairs the methylated nucleobase in DNA by stoichiometrically transferring the methyl group to a cysteine residue in the enzyme. This is a suicide reaction: the enzyme is irreversibly inactivated.</text>
</comment>
<dbReference type="InterPro" id="IPR036631">
    <property type="entry name" value="MGMT_N_sf"/>
</dbReference>
<evidence type="ECO:0000313" key="12">
    <source>
        <dbReference type="Proteomes" id="UP001595882"/>
    </source>
</evidence>
<evidence type="ECO:0000259" key="10">
    <source>
        <dbReference type="Pfam" id="PF02870"/>
    </source>
</evidence>
<dbReference type="PROSITE" id="PS00374">
    <property type="entry name" value="MGMT"/>
    <property type="match status" value="1"/>
</dbReference>
<feature type="domain" description="Methylguanine DNA methyltransferase ribonuclease-like" evidence="10">
    <location>
        <begin position="4"/>
        <end position="81"/>
    </location>
</feature>
<dbReference type="NCBIfam" id="TIGR00589">
    <property type="entry name" value="ogt"/>
    <property type="match status" value="1"/>
</dbReference>